<feature type="non-terminal residue" evidence="3">
    <location>
        <position position="1"/>
    </location>
</feature>
<dbReference type="InterPro" id="IPR001283">
    <property type="entry name" value="CRISP-related"/>
</dbReference>
<accession>A0A0A9WUX6</accession>
<dbReference type="InterPro" id="IPR014044">
    <property type="entry name" value="CAP_dom"/>
</dbReference>
<dbReference type="InterPro" id="IPR002413">
    <property type="entry name" value="V5_allergen-like"/>
</dbReference>
<dbReference type="InterPro" id="IPR018244">
    <property type="entry name" value="Allrgn_V5/Tpx1_CS"/>
</dbReference>
<reference evidence="3" key="1">
    <citation type="journal article" date="2014" name="PLoS ONE">
        <title>Transcriptome-Based Identification of ABC Transporters in the Western Tarnished Plant Bug Lygus hesperus.</title>
        <authorList>
            <person name="Hull J.J."/>
            <person name="Chaney K."/>
            <person name="Geib S.M."/>
            <person name="Fabrick J.A."/>
            <person name="Brent C.S."/>
            <person name="Walsh D."/>
            <person name="Lavine L.C."/>
        </authorList>
    </citation>
    <scope>NUCLEOTIDE SEQUENCE</scope>
</reference>
<proteinExistence type="predicted"/>
<dbReference type="InterPro" id="IPR035940">
    <property type="entry name" value="CAP_sf"/>
</dbReference>
<reference evidence="3" key="2">
    <citation type="submission" date="2014-07" db="EMBL/GenBank/DDBJ databases">
        <authorList>
            <person name="Hull J."/>
        </authorList>
    </citation>
    <scope>NUCLEOTIDE SEQUENCE</scope>
</reference>
<dbReference type="PRINTS" id="PR00837">
    <property type="entry name" value="V5TPXLIKE"/>
</dbReference>
<evidence type="ECO:0000313" key="3">
    <source>
        <dbReference type="EMBL" id="JAG08615.1"/>
    </source>
</evidence>
<name>A0A0A9WUX6_LYGHE</name>
<dbReference type="GO" id="GO:0005576">
    <property type="term" value="C:extracellular region"/>
    <property type="evidence" value="ECO:0007669"/>
    <property type="project" value="UniProtKB-SubCell"/>
</dbReference>
<dbReference type="EMBL" id="GBHO01034989">
    <property type="protein sequence ID" value="JAG08615.1"/>
    <property type="molecule type" value="Transcribed_RNA"/>
</dbReference>
<feature type="chain" id="PRO_5002069414" evidence="1">
    <location>
        <begin position="23"/>
        <end position="301"/>
    </location>
</feature>
<gene>
    <name evidence="3" type="primary">VA5_12</name>
    <name evidence="3" type="ORF">CM83_14382</name>
</gene>
<feature type="domain" description="SCP" evidence="2">
    <location>
        <begin position="64"/>
        <end position="218"/>
    </location>
</feature>
<dbReference type="PROSITE" id="PS01010">
    <property type="entry name" value="CRISP_2"/>
    <property type="match status" value="1"/>
</dbReference>
<protein>
    <submittedName>
        <fullName evidence="3">Venom allergen 5</fullName>
    </submittedName>
</protein>
<keyword evidence="1" id="KW-0732">Signal</keyword>
<feature type="signal peptide" evidence="1">
    <location>
        <begin position="1"/>
        <end position="22"/>
    </location>
</feature>
<sequence length="301" mass="33631">ATMRGGVLLVFVLATVCTMAFGGHIKKTAVENRCLSGRKHTMCRYKAQTAIRTCKDIVDVQSPSSRKVMLHLHNEYRDKIASGKIKGWPQAANMRQMSWDYFSEAVALRWVQQCKPGHDDCRPTQTFHNVGQNWGSEAFDTEFPTSNGTFAGWIEEINSVKRPTSLLKKFRDGNWRHFTQVIWANSDSLGCGEIHALDGGLKATIVTCNYGPTGNFMDKKMYLMGEPCSQCPEGTACKPNSAYPHLCAKPTDDIEPVDIPADPGFLENHLGIIKDCEEGHNGECKITYYNVDLPTWCNTTQ</sequence>
<dbReference type="PRINTS" id="PR00838">
    <property type="entry name" value="V5ALLERGEN"/>
</dbReference>
<dbReference type="CDD" id="cd05380">
    <property type="entry name" value="CAP_euk"/>
    <property type="match status" value="1"/>
</dbReference>
<dbReference type="SUPFAM" id="SSF55797">
    <property type="entry name" value="PR-1-like"/>
    <property type="match status" value="1"/>
</dbReference>
<dbReference type="Gene3D" id="3.40.33.10">
    <property type="entry name" value="CAP"/>
    <property type="match status" value="1"/>
</dbReference>
<dbReference type="SMART" id="SM00198">
    <property type="entry name" value="SCP"/>
    <property type="match status" value="1"/>
</dbReference>
<evidence type="ECO:0000259" key="2">
    <source>
        <dbReference type="SMART" id="SM00198"/>
    </source>
</evidence>
<dbReference type="PANTHER" id="PTHR10334">
    <property type="entry name" value="CYSTEINE-RICH SECRETORY PROTEIN-RELATED"/>
    <property type="match status" value="1"/>
</dbReference>
<organism evidence="3">
    <name type="scientific">Lygus hesperus</name>
    <name type="common">Western plant bug</name>
    <dbReference type="NCBI Taxonomy" id="30085"/>
    <lineage>
        <taxon>Eukaryota</taxon>
        <taxon>Metazoa</taxon>
        <taxon>Ecdysozoa</taxon>
        <taxon>Arthropoda</taxon>
        <taxon>Hexapoda</taxon>
        <taxon>Insecta</taxon>
        <taxon>Pterygota</taxon>
        <taxon>Neoptera</taxon>
        <taxon>Paraneoptera</taxon>
        <taxon>Hemiptera</taxon>
        <taxon>Heteroptera</taxon>
        <taxon>Panheteroptera</taxon>
        <taxon>Cimicomorpha</taxon>
        <taxon>Miridae</taxon>
        <taxon>Mirini</taxon>
        <taxon>Lygus</taxon>
    </lineage>
</organism>
<dbReference type="Pfam" id="PF00188">
    <property type="entry name" value="CAP"/>
    <property type="match status" value="1"/>
</dbReference>
<dbReference type="AlphaFoldDB" id="A0A0A9WUX6"/>
<evidence type="ECO:0000256" key="1">
    <source>
        <dbReference type="SAM" id="SignalP"/>
    </source>
</evidence>